<keyword evidence="2" id="KW-1185">Reference proteome</keyword>
<dbReference type="EMBL" id="PKMF04000073">
    <property type="protein sequence ID" value="KAK7852641.1"/>
    <property type="molecule type" value="Genomic_DNA"/>
</dbReference>
<protein>
    <submittedName>
        <fullName evidence="1">Uncharacterized protein</fullName>
    </submittedName>
</protein>
<dbReference type="PANTHER" id="PTHR46667:SF1">
    <property type="entry name" value="OS09G0482740 PROTEIN"/>
    <property type="match status" value="1"/>
</dbReference>
<accession>A0AAW0LNZ8</accession>
<dbReference type="PANTHER" id="PTHR46667">
    <property type="entry name" value="OS05G0182700 PROTEIN"/>
    <property type="match status" value="1"/>
</dbReference>
<sequence length="92" mass="9644">MALQAGISTSKVLVLAGAGWTVSVVLKSGRLSELIAQLQVLLRGVDEAEISSDKYDSAALTAQIRQLAQEIRELAVSRPVTVFNGNSASSGM</sequence>
<gene>
    <name evidence="1" type="ORF">CFP56_038262</name>
</gene>
<name>A0AAW0LNZ8_QUESU</name>
<evidence type="ECO:0000313" key="1">
    <source>
        <dbReference type="EMBL" id="KAK7852641.1"/>
    </source>
</evidence>
<dbReference type="Proteomes" id="UP000237347">
    <property type="component" value="Unassembled WGS sequence"/>
</dbReference>
<evidence type="ECO:0000313" key="2">
    <source>
        <dbReference type="Proteomes" id="UP000237347"/>
    </source>
</evidence>
<organism evidence="1 2">
    <name type="scientific">Quercus suber</name>
    <name type="common">Cork oak</name>
    <dbReference type="NCBI Taxonomy" id="58331"/>
    <lineage>
        <taxon>Eukaryota</taxon>
        <taxon>Viridiplantae</taxon>
        <taxon>Streptophyta</taxon>
        <taxon>Embryophyta</taxon>
        <taxon>Tracheophyta</taxon>
        <taxon>Spermatophyta</taxon>
        <taxon>Magnoliopsida</taxon>
        <taxon>eudicotyledons</taxon>
        <taxon>Gunneridae</taxon>
        <taxon>Pentapetalae</taxon>
        <taxon>rosids</taxon>
        <taxon>fabids</taxon>
        <taxon>Fagales</taxon>
        <taxon>Fagaceae</taxon>
        <taxon>Quercus</taxon>
    </lineage>
</organism>
<dbReference type="AlphaFoldDB" id="A0AAW0LNZ8"/>
<comment type="caution">
    <text evidence="1">The sequence shown here is derived from an EMBL/GenBank/DDBJ whole genome shotgun (WGS) entry which is preliminary data.</text>
</comment>
<proteinExistence type="predicted"/>
<reference evidence="1 2" key="1">
    <citation type="journal article" date="2018" name="Sci. Data">
        <title>The draft genome sequence of cork oak.</title>
        <authorList>
            <person name="Ramos A.M."/>
            <person name="Usie A."/>
            <person name="Barbosa P."/>
            <person name="Barros P.M."/>
            <person name="Capote T."/>
            <person name="Chaves I."/>
            <person name="Simoes F."/>
            <person name="Abreu I."/>
            <person name="Carrasquinho I."/>
            <person name="Faro C."/>
            <person name="Guimaraes J.B."/>
            <person name="Mendonca D."/>
            <person name="Nobrega F."/>
            <person name="Rodrigues L."/>
            <person name="Saibo N.J.M."/>
            <person name="Varela M.C."/>
            <person name="Egas C."/>
            <person name="Matos J."/>
            <person name="Miguel C.M."/>
            <person name="Oliveira M.M."/>
            <person name="Ricardo C.P."/>
            <person name="Goncalves S."/>
        </authorList>
    </citation>
    <scope>NUCLEOTIDE SEQUENCE [LARGE SCALE GENOMIC DNA]</scope>
    <source>
        <strain evidence="2">cv. HL8</strain>
    </source>
</reference>